<name>A0A0A1TZC0_ENTIV</name>
<reference evidence="3 4" key="1">
    <citation type="submission" date="2012-10" db="EMBL/GenBank/DDBJ databases">
        <authorList>
            <person name="Zafar N."/>
            <person name="Inman J."/>
            <person name="Hall N."/>
            <person name="Lorenzi H."/>
            <person name="Caler E."/>
        </authorList>
    </citation>
    <scope>NUCLEOTIDE SEQUENCE [LARGE SCALE GENOMIC DNA]</scope>
    <source>
        <strain evidence="3 4">IP1</strain>
    </source>
</reference>
<dbReference type="Proteomes" id="UP000014680">
    <property type="component" value="Unassembled WGS sequence"/>
</dbReference>
<evidence type="ECO:0000313" key="3">
    <source>
        <dbReference type="EMBL" id="ELP86909.1"/>
    </source>
</evidence>
<keyword evidence="4" id="KW-1185">Reference proteome</keyword>
<dbReference type="OMA" id="TINCNGQ"/>
<dbReference type="AlphaFoldDB" id="A0A0A1TZC0"/>
<evidence type="ECO:0000256" key="2">
    <source>
        <dbReference type="SAM" id="SignalP"/>
    </source>
</evidence>
<protein>
    <submittedName>
        <fullName evidence="3">Uncharacterized protein</fullName>
    </submittedName>
</protein>
<feature type="signal peptide" evidence="2">
    <location>
        <begin position="1"/>
        <end position="15"/>
    </location>
</feature>
<feature type="transmembrane region" description="Helical" evidence="1">
    <location>
        <begin position="360"/>
        <end position="382"/>
    </location>
</feature>
<proteinExistence type="predicted"/>
<keyword evidence="1" id="KW-0472">Membrane</keyword>
<keyword evidence="2" id="KW-0732">Signal</keyword>
<accession>A0A0A1TZC0</accession>
<dbReference type="KEGG" id="eiv:EIN_314580"/>
<evidence type="ECO:0000313" key="4">
    <source>
        <dbReference type="Proteomes" id="UP000014680"/>
    </source>
</evidence>
<evidence type="ECO:0000256" key="1">
    <source>
        <dbReference type="SAM" id="Phobius"/>
    </source>
</evidence>
<dbReference type="RefSeq" id="XP_004253680.1">
    <property type="nucleotide sequence ID" value="XM_004253632.1"/>
</dbReference>
<feature type="chain" id="PRO_5013039937" evidence="2">
    <location>
        <begin position="16"/>
        <end position="400"/>
    </location>
</feature>
<sequence length="400" mass="44844">MEPLVLFVLFGLSLSYTCQSPYTFSPLSTVESSVTIYKDSFEPDTIDCNGETNSTGAWLAIENVYETQLTFHITATEAIEMQFYKTCGTECEKDSNDVYLVLSPGHVHMIHLIFNTPYNTILFYPTFEGTTDAPILVENIFPQTISTTLFPTEGIFDSVVKLSMEKQGIMTINISSVMDIETTVKHPNMSTTIFKASVVEFESEKDNMQFLVTFKSMNVTVVDVEFQYKNSVINKGEQVIDIFPYVRYETIPFYSMNDGKGFCGYKYKANAPENTKVELDLCNNMYPGLQILFEDDVEITQFDCGNTNGVKYVVNSNKFKFSIGFVNTGYSVTDRSFYIYAYSIPVDEENGLSTTAIACISVASVIVVLLLVVAIVLIIVFVRKSSKKSKYSSLDAKVPS</sequence>
<gene>
    <name evidence="3" type="ORF">EIN_314580</name>
</gene>
<keyword evidence="1" id="KW-0812">Transmembrane</keyword>
<dbReference type="EMBL" id="KB206890">
    <property type="protein sequence ID" value="ELP86909.1"/>
    <property type="molecule type" value="Genomic_DNA"/>
</dbReference>
<dbReference type="VEuPathDB" id="AmoebaDB:EIN_314580"/>
<organism evidence="3 4">
    <name type="scientific">Entamoeba invadens IP1</name>
    <dbReference type="NCBI Taxonomy" id="370355"/>
    <lineage>
        <taxon>Eukaryota</taxon>
        <taxon>Amoebozoa</taxon>
        <taxon>Evosea</taxon>
        <taxon>Archamoebae</taxon>
        <taxon>Mastigamoebida</taxon>
        <taxon>Entamoebidae</taxon>
        <taxon>Entamoeba</taxon>
    </lineage>
</organism>
<dbReference type="OrthoDB" id="28617at2759"/>
<dbReference type="GeneID" id="14885915"/>
<keyword evidence="1" id="KW-1133">Transmembrane helix</keyword>